<dbReference type="NCBIfam" id="TIGR01760">
    <property type="entry name" value="tape_meas_TP901"/>
    <property type="match status" value="1"/>
</dbReference>
<reference evidence="4 7" key="2">
    <citation type="submission" date="2022-05" db="EMBL/GenBank/DDBJ databases">
        <title>Genome Sequencing of Bee-Associated Microbes.</title>
        <authorList>
            <person name="Dunlap C."/>
        </authorList>
    </citation>
    <scope>NUCLEOTIDE SEQUENCE [LARGE SCALE GENOMIC DNA]</scope>
    <source>
        <strain evidence="4 7">NRRL B-23120</strain>
    </source>
</reference>
<feature type="domain" description="Phage tail tape measure protein" evidence="3">
    <location>
        <begin position="386"/>
        <end position="581"/>
    </location>
</feature>
<feature type="coiled-coil region" evidence="1">
    <location>
        <begin position="1311"/>
        <end position="1362"/>
    </location>
</feature>
<dbReference type="PANTHER" id="PTHR23159:SF31">
    <property type="entry name" value="CENTROSOME-ASSOCIATED PROTEIN CEP250 ISOFORM X1"/>
    <property type="match status" value="1"/>
</dbReference>
<protein>
    <submittedName>
        <fullName evidence="5">Phage tail tape measure protein</fullName>
    </submittedName>
</protein>
<dbReference type="EMBL" id="JAMDMJ010000033">
    <property type="protein sequence ID" value="MCY9598560.1"/>
    <property type="molecule type" value="Genomic_DNA"/>
</dbReference>
<reference evidence="5 6" key="1">
    <citation type="submission" date="2018-01" db="EMBL/GenBank/DDBJ databases">
        <title>The whole genome sequencing and assembly of Paenibacillus chitinolyticus KCCM 41400 strain.</title>
        <authorList>
            <person name="Kim J.-Y."/>
            <person name="Park M.-K."/>
            <person name="Lee Y.-J."/>
            <person name="Yi H."/>
            <person name="Bahn Y.-S."/>
            <person name="Kim J.F."/>
            <person name="Lee D.-W."/>
        </authorList>
    </citation>
    <scope>NUCLEOTIDE SEQUENCE [LARGE SCALE GENOMIC DNA]</scope>
    <source>
        <strain evidence="5 6">KCCM 41400</strain>
    </source>
</reference>
<dbReference type="OrthoDB" id="2476793at2"/>
<keyword evidence="7" id="KW-1185">Reference proteome</keyword>
<dbReference type="InterPro" id="IPR010090">
    <property type="entry name" value="Phage_tape_meas"/>
</dbReference>
<keyword evidence="1" id="KW-0175">Coiled coil</keyword>
<evidence type="ECO:0000313" key="4">
    <source>
        <dbReference type="EMBL" id="MCY9598560.1"/>
    </source>
</evidence>
<evidence type="ECO:0000256" key="2">
    <source>
        <dbReference type="SAM" id="MobiDB-lite"/>
    </source>
</evidence>
<feature type="coiled-coil region" evidence="1">
    <location>
        <begin position="1861"/>
        <end position="1892"/>
    </location>
</feature>
<evidence type="ECO:0000313" key="7">
    <source>
        <dbReference type="Proteomes" id="UP001527202"/>
    </source>
</evidence>
<dbReference type="GeneID" id="95376010"/>
<dbReference type="KEGG" id="pchi:PC41400_14435"/>
<organism evidence="5 6">
    <name type="scientific">Paenibacillus chitinolyticus</name>
    <dbReference type="NCBI Taxonomy" id="79263"/>
    <lineage>
        <taxon>Bacteria</taxon>
        <taxon>Bacillati</taxon>
        <taxon>Bacillota</taxon>
        <taxon>Bacilli</taxon>
        <taxon>Bacillales</taxon>
        <taxon>Paenibacillaceae</taxon>
        <taxon>Paenibacillus</taxon>
    </lineage>
</organism>
<gene>
    <name evidence="4" type="ORF">M5X16_22675</name>
    <name evidence="5" type="ORF">PC41400_14435</name>
</gene>
<dbReference type="Pfam" id="PF10145">
    <property type="entry name" value="PhageMin_Tail"/>
    <property type="match status" value="1"/>
</dbReference>
<sequence>MSNDLRILISAGLNIGKSTNEINNAVKLLENKINNLKLNIQIDKNLSKGIQDLIVSVEKMKSISQDQNKVVSESQVVHKRLDGSVQTLTQKVLKNGEVISKTRTIHDENKRAIQDEETATKKLTQGVEQLNKAELDSIKISKNKADKINGYTVKSTDGYKTTTNRLESDGSTLINSQAVTNYKKQREDLIKEQERLNKKSEELDRAHYSALKDARKREEELEKTHYLALQQNQKRDQDYLQSKANMQNKLNDIQRRFGADSNVSNQIENLNNQLSNVSSIGNYKNALSSIDTELKKVVTSAKTAGSNIMGFGQQFAVAIQRIPLWMGAMTAFYFPLRQFQEGLKSILEIDTALTNLKKVTDETTATYAQFVRESGEIANSVGNLTVNVIQSATEWARLGYNIQQAKVLAKETLVYQNVGDIKSAEDASKSLISTIKGFGMEVDSQGKNVRKIVDIYNEVGNKFAISSAGIGEAMRRSAASLSEAGNTIEQAVALATGANSTIQDPARVGQALKTISMRLRGISEEGEDLSNLVPSLEQKFQSIGLTLQKDENTFKSTYEIFQDLSKVWGKLSEFERSDILELVAGKLQGNIAASLISNFKDAEGALQAGLNSFGSAAKENETYLKSMQGHIAKLKNEATNFWQGVMDSGALNQIIDLGTSLIGVLRSVTDTFGGLGSLAGVATAALIAFNVSVRSNTVGALSQSLANAALQFKSLSWFTNLYTSSAVGARVATIALQATMTMGLSIAVAGLISGLTSLYQAHQKNKDIQDQVKAQNEQIAESWNTQQDKIQPLLSQYRALNALTNEGKTFSSPDQEQKYLQTVNDLSTLLPNLVARIDEKGQKHLLNADAIERELKYTKELAQLERQGKVDNAKSDFSSTIEEIEKAKKSLNKLKEDLVGEYLFVNKDNIKNIYGDVNAVQIKILNKENEIALKTDVLKNKMQTVVESFLKLNNIDIPAEASKNIATVIKSLDVSNFKDSEKMTQTVQNFSSFLKLLKENSGTEEAKNAFNALKDTLGLTDSQVSLLRSSFDSAKGSLDSAANSAVNLNTVFSSLTGNYKAASDQIKPLNQLIDAMGKGKKMTADEVAQLSFQVEGFTEAIIDENGQIKNNVDAVINLRDEKIQAYKDQEQGMIDNLNKLEQTTIQELKLYGIQVEGIKSVAEALGEISTKKSQVSADIRQMGRENDMAGVEEATKTFDVLFDTEVKLGKIEAIKKRIEGLANTTRSGLEQVGMSEPAKDKKAKEKKAKTKSEPSPYDESEKYKINEYERALQRLDDELRESEAIINRYPDTSKDYRDELTKQIEIRKKMQALAHNEAERLRSEISDVKNKIAVGKLNQKQENDLLKQLEQKENNLSQLSNKWWDYQVAVEATQKKITESMAKYNKEQFDISKNWIDQEKYYKRLSLDDELAAWERVQARYEQGSEERLNADKEVYRVRQELLSKYEEDFNKVMEKTSQATDETIEKLRKKLETKETFNPSELTDSVDAIMASIDMIDRKYPNGFSPIDTSDDARVRLNAYKANVTALASNMKSMMEMPYNNADQLKNMIDGQIMFAGNIKKLMNETNSLIKQTETAYRMQEASLENQIKLHQQRNDKIIEGLNKALEVKDTFNTTDFSTSINSILSALDALDGKYVKGNFVESTLGTREDLESYKKKVTEIAEAIKNYQNSADFSSSSITEQTKYINGLKTQIDSLNDSIRVKELQYKNEEEALVQLIKAKEKSYDDEINKQKETLKNLDEQIDKEDRLKKLKDINDELDKVKNDKRFSYINADGKEILTYDKGKVAELEKQRDDLLKQYEREDVKKALQDSIDQLEKTKNETIQKLQEQLDKTKVIHQNELESQKLYVKSLEDLYRIGLQDVQNKIGQLKSQYDTEIANEQARLDTLRQVHQSELDSMNMYAGYLSQLNQFLTQDTQTKIDALKTIYDKEAEDLKTHLKEMVENTEAGKMAFHKVLDEYKNGAISRLDSMVSAAQDRLRQMQAIMAAMASMSGGATPSSSSIPKYHTGGTAGLPPLANNEVPAILKLGEQVFTQDHIAKLKSIIMQPINFVGSILGNVRNAIPDSPIRNNQETAVPTYNLSNFTIQANNPTELFSGLNNLIKSNRT</sequence>
<dbReference type="RefSeq" id="WP_053228664.1">
    <property type="nucleotide sequence ID" value="NZ_CP026520.1"/>
</dbReference>
<dbReference type="EMBL" id="CP026520">
    <property type="protein sequence ID" value="QAV18811.1"/>
    <property type="molecule type" value="Genomic_DNA"/>
</dbReference>
<feature type="coiled-coil region" evidence="1">
    <location>
        <begin position="19"/>
        <end position="46"/>
    </location>
</feature>
<dbReference type="PANTHER" id="PTHR23159">
    <property type="entry name" value="CENTROSOMAL PROTEIN 2"/>
    <property type="match status" value="1"/>
</dbReference>
<evidence type="ECO:0000313" key="5">
    <source>
        <dbReference type="EMBL" id="QAV18811.1"/>
    </source>
</evidence>
<dbReference type="Proteomes" id="UP000288943">
    <property type="component" value="Chromosome"/>
</dbReference>
<feature type="coiled-coil region" evidence="1">
    <location>
        <begin position="1652"/>
        <end position="1834"/>
    </location>
</feature>
<evidence type="ECO:0000313" key="6">
    <source>
        <dbReference type="Proteomes" id="UP000288943"/>
    </source>
</evidence>
<feature type="region of interest" description="Disordered" evidence="2">
    <location>
        <begin position="1228"/>
        <end position="1261"/>
    </location>
</feature>
<name>A0A410WX49_9BACL</name>
<feature type="coiled-coil region" evidence="1">
    <location>
        <begin position="847"/>
        <end position="901"/>
    </location>
</feature>
<evidence type="ECO:0000256" key="1">
    <source>
        <dbReference type="SAM" id="Coils"/>
    </source>
</evidence>
<feature type="coiled-coil region" evidence="1">
    <location>
        <begin position="179"/>
        <end position="206"/>
    </location>
</feature>
<evidence type="ECO:0000259" key="3">
    <source>
        <dbReference type="Pfam" id="PF10145"/>
    </source>
</evidence>
<dbReference type="Proteomes" id="UP001527202">
    <property type="component" value="Unassembled WGS sequence"/>
</dbReference>
<accession>A0A410WX49</accession>
<proteinExistence type="predicted"/>